<evidence type="ECO:0000256" key="4">
    <source>
        <dbReference type="ARBA" id="ARBA00023014"/>
    </source>
</evidence>
<feature type="domain" description="Radical SAM core" evidence="6">
    <location>
        <begin position="147"/>
        <end position="278"/>
    </location>
</feature>
<feature type="binding site" evidence="5">
    <location>
        <position position="156"/>
    </location>
    <ligand>
        <name>[4Fe-4S] cluster</name>
        <dbReference type="ChEBI" id="CHEBI:49883"/>
        <note>4Fe-4S-S-AdoMet</note>
    </ligand>
</feature>
<dbReference type="InterPro" id="IPR016431">
    <property type="entry name" value="Pyrv-formate_lyase-activ_prd"/>
</dbReference>
<dbReference type="InterPro" id="IPR058240">
    <property type="entry name" value="rSAM_sf"/>
</dbReference>
<dbReference type="PIRSF" id="PIRSF004869">
    <property type="entry name" value="PflX_prd"/>
    <property type="match status" value="1"/>
</dbReference>
<sequence length="396" mass="43803">MNGNNFNVAVHINLGPVRPPTSNFVIGSRRSLHLAPPFLLDDYVPRYLTLSSRDAAKKRSLAYAHLRNCNLCPRECGVNRFEKTGMCLIGEKTKVNTIAPHFGEGQSALCALSLSLIPRPSLAARAVRLDTSTWHVQCVRHHGSGSVFMSGCNLRCIFCQNYDISHQRNGMDLSPEELADWYIKLQEVGNVHNINIVTPEHVVPQVALSILHARDLGLTVPIVYNTSSFDSLASLELMDGLVDIYLADFKVWNPDTSKRLLKADDYATTAKESIKAMHAQVGDLCFTGDGIAKKGLLVRHLVMPGKEAEGAEIMKFLANEVSSDCFVNIMEQYHPDAHVGKPKRGQAEDNQADKGVRYADLNRAVTDQEISSIRKAAEDAGLWRFNDPPKHDGFAI</sequence>
<dbReference type="CDD" id="cd01335">
    <property type="entry name" value="Radical_SAM"/>
    <property type="match status" value="1"/>
</dbReference>
<dbReference type="GO" id="GO:0016829">
    <property type="term" value="F:lyase activity"/>
    <property type="evidence" value="ECO:0007669"/>
    <property type="project" value="UniProtKB-KW"/>
</dbReference>
<comment type="caution">
    <text evidence="7">The sequence shown here is derived from an EMBL/GenBank/DDBJ whole genome shotgun (WGS) entry which is preliminary data.</text>
</comment>
<keyword evidence="1 5" id="KW-0949">S-adenosyl-L-methionine</keyword>
<dbReference type="PANTHER" id="PTHR43075:SF1">
    <property type="entry name" value="FORMATE LYASE ACTIVATING ENZYME, PUTATIVE (AFU_ORTHOLOGUE AFUA_2G15630)-RELATED"/>
    <property type="match status" value="1"/>
</dbReference>
<dbReference type="Gene3D" id="3.20.20.70">
    <property type="entry name" value="Aldolase class I"/>
    <property type="match status" value="1"/>
</dbReference>
<dbReference type="GO" id="GO:0046872">
    <property type="term" value="F:metal ion binding"/>
    <property type="evidence" value="ECO:0007669"/>
    <property type="project" value="UniProtKB-KW"/>
</dbReference>
<reference evidence="7 8" key="1">
    <citation type="submission" date="2020-01" db="EMBL/GenBank/DDBJ databases">
        <title>Identification and distribution of gene clusters putatively required for synthesis of sphingolipid metabolism inhibitors in phylogenetically diverse species of the filamentous fungus Fusarium.</title>
        <authorList>
            <person name="Kim H.-S."/>
            <person name="Busman M."/>
            <person name="Brown D.W."/>
            <person name="Divon H."/>
            <person name="Uhlig S."/>
            <person name="Proctor R.H."/>
        </authorList>
    </citation>
    <scope>NUCLEOTIDE SEQUENCE [LARGE SCALE GENOMIC DNA]</scope>
    <source>
        <strain evidence="7 8">NRRL 20459</strain>
    </source>
</reference>
<keyword evidence="7" id="KW-0456">Lyase</keyword>
<dbReference type="Pfam" id="PF04055">
    <property type="entry name" value="Radical_SAM"/>
    <property type="match status" value="1"/>
</dbReference>
<keyword evidence="3 5" id="KW-0408">Iron</keyword>
<dbReference type="GO" id="GO:0051536">
    <property type="term" value="F:iron-sulfur cluster binding"/>
    <property type="evidence" value="ECO:0007669"/>
    <property type="project" value="UniProtKB-KW"/>
</dbReference>
<dbReference type="PANTHER" id="PTHR43075">
    <property type="entry name" value="FORMATE LYASE ACTIVATING ENZYME, PUTATIVE (AFU_ORTHOLOGUE AFUA_2G15630)-RELATED"/>
    <property type="match status" value="1"/>
</dbReference>
<name>A0A8H4L1V5_9HYPO</name>
<dbReference type="InterPro" id="IPR007197">
    <property type="entry name" value="rSAM"/>
</dbReference>
<evidence type="ECO:0000313" key="7">
    <source>
        <dbReference type="EMBL" id="KAF4459968.1"/>
    </source>
</evidence>
<proteinExistence type="predicted"/>
<dbReference type="SFLD" id="SFLDS00029">
    <property type="entry name" value="Radical_SAM"/>
    <property type="match status" value="1"/>
</dbReference>
<accession>A0A8H4L1V5</accession>
<evidence type="ECO:0000256" key="1">
    <source>
        <dbReference type="ARBA" id="ARBA00022691"/>
    </source>
</evidence>
<comment type="cofactor">
    <cofactor evidence="5">
        <name>[4Fe-4S] cluster</name>
        <dbReference type="ChEBI" id="CHEBI:49883"/>
    </cofactor>
    <text evidence="5">Binds 1 [4Fe-4S] cluster. The cluster is coordinated with 3 cysteines and an exchangeable S-adenosyl-L-methionine.</text>
</comment>
<dbReference type="Proteomes" id="UP000554235">
    <property type="component" value="Unassembled WGS sequence"/>
</dbReference>
<feature type="binding site" evidence="5">
    <location>
        <position position="152"/>
    </location>
    <ligand>
        <name>[4Fe-4S] cluster</name>
        <dbReference type="ChEBI" id="CHEBI:49883"/>
        <note>4Fe-4S-S-AdoMet</note>
    </ligand>
</feature>
<dbReference type="AlphaFoldDB" id="A0A8H4L1V5"/>
<dbReference type="InterPro" id="IPR040085">
    <property type="entry name" value="MJ0674-like"/>
</dbReference>
<evidence type="ECO:0000256" key="5">
    <source>
        <dbReference type="PIRSR" id="PIRSR004869-50"/>
    </source>
</evidence>
<gene>
    <name evidence="7" type="ORF">FALBO_13268</name>
</gene>
<organism evidence="7 8">
    <name type="scientific">Fusarium albosuccineum</name>
    <dbReference type="NCBI Taxonomy" id="1237068"/>
    <lineage>
        <taxon>Eukaryota</taxon>
        <taxon>Fungi</taxon>
        <taxon>Dikarya</taxon>
        <taxon>Ascomycota</taxon>
        <taxon>Pezizomycotina</taxon>
        <taxon>Sordariomycetes</taxon>
        <taxon>Hypocreomycetidae</taxon>
        <taxon>Hypocreales</taxon>
        <taxon>Nectriaceae</taxon>
        <taxon>Fusarium</taxon>
        <taxon>Fusarium decemcellulare species complex</taxon>
    </lineage>
</organism>
<dbReference type="OrthoDB" id="1856718at2759"/>
<evidence type="ECO:0000259" key="6">
    <source>
        <dbReference type="Pfam" id="PF04055"/>
    </source>
</evidence>
<keyword evidence="4 5" id="KW-0411">Iron-sulfur</keyword>
<evidence type="ECO:0000256" key="2">
    <source>
        <dbReference type="ARBA" id="ARBA00022723"/>
    </source>
</evidence>
<evidence type="ECO:0000313" key="8">
    <source>
        <dbReference type="Proteomes" id="UP000554235"/>
    </source>
</evidence>
<feature type="binding site" evidence="5">
    <location>
        <position position="159"/>
    </location>
    <ligand>
        <name>[4Fe-4S] cluster</name>
        <dbReference type="ChEBI" id="CHEBI:49883"/>
        <note>4Fe-4S-S-AdoMet</note>
    </ligand>
</feature>
<dbReference type="EMBL" id="JAADYS010002048">
    <property type="protein sequence ID" value="KAF4459968.1"/>
    <property type="molecule type" value="Genomic_DNA"/>
</dbReference>
<protein>
    <submittedName>
        <fullName evidence="7">Pyruvate formate lyase activating enzyme</fullName>
    </submittedName>
</protein>
<keyword evidence="7" id="KW-0670">Pyruvate</keyword>
<keyword evidence="2 5" id="KW-0479">Metal-binding</keyword>
<keyword evidence="8" id="KW-1185">Reference proteome</keyword>
<dbReference type="InterPro" id="IPR013785">
    <property type="entry name" value="Aldolase_TIM"/>
</dbReference>
<dbReference type="SUPFAM" id="SSF102114">
    <property type="entry name" value="Radical SAM enzymes"/>
    <property type="match status" value="1"/>
</dbReference>
<evidence type="ECO:0000256" key="3">
    <source>
        <dbReference type="ARBA" id="ARBA00023004"/>
    </source>
</evidence>